<name>A0A7J9PEK7_METMI</name>
<dbReference type="GO" id="GO:0005840">
    <property type="term" value="C:ribosome"/>
    <property type="evidence" value="ECO:0007669"/>
    <property type="project" value="UniProtKB-KW"/>
</dbReference>
<dbReference type="EMBL" id="JACDUM010000005">
    <property type="protein sequence ID" value="MBA2861100.1"/>
    <property type="molecule type" value="Genomic_DNA"/>
</dbReference>
<dbReference type="RefSeq" id="WP_181522163.1">
    <property type="nucleotide sequence ID" value="NZ_JACDUM010000005.1"/>
</dbReference>
<organism evidence="1 2">
    <name type="scientific">Methanococcus maripaludis</name>
    <name type="common">Methanococcus deltae</name>
    <dbReference type="NCBI Taxonomy" id="39152"/>
    <lineage>
        <taxon>Archaea</taxon>
        <taxon>Methanobacteriati</taxon>
        <taxon>Methanobacteriota</taxon>
        <taxon>Methanomada group</taxon>
        <taxon>Methanococci</taxon>
        <taxon>Methanococcales</taxon>
        <taxon>Methanococcaceae</taxon>
        <taxon>Methanococcus</taxon>
    </lineage>
</organism>
<dbReference type="AlphaFoldDB" id="A0A7J9PEK7"/>
<keyword evidence="1" id="KW-0687">Ribonucleoprotein</keyword>
<proteinExistence type="predicted"/>
<keyword evidence="1" id="KW-0689">Ribosomal protein</keyword>
<gene>
    <name evidence="1" type="ORF">HNP91_001933</name>
</gene>
<dbReference type="Proteomes" id="UP000568063">
    <property type="component" value="Unassembled WGS sequence"/>
</dbReference>
<sequence length="404" mass="47289">MKAGFLKTRPKRKLDMVPKKYGKCENHRIMIDRCNFTLYNEFLLSNAVKKDRKFNLEVYQKWSKYAESMIDDKGRVQGLKFVLKEFEGEPISWIKISMREPYIAKAYVNIIKWYRMENKIPRPAYGFKDTNFIPIRYNKTEQILEEVSEIYCRVLRGLKERYEEILENLGLTPKYLGKTIIKPDSIELPVEFLKRDIVEYEYLFDKAKGISLSKYNDFTRTTYINPTKKSINCQLKLYQKAPGIARMEVTLNKDFAHSLDDKSESGIIKLEIKRLIDRALELYGLSLEGVQPLKLSNEALLLEYSNALKVPMDILKVLIFSKSLTMSFDRDNVNLRRLLTSKRLIEKVSKGKYVRTELTESLRLIFGQYELCPNCKTIMQNGTEFKIQCPKCGFEKIDGVKIGD</sequence>
<accession>A0A7J9PEK7</accession>
<protein>
    <submittedName>
        <fullName evidence="1">Ribosomal protein S27AE</fullName>
    </submittedName>
</protein>
<comment type="caution">
    <text evidence="1">The sequence shown here is derived from an EMBL/GenBank/DDBJ whole genome shotgun (WGS) entry which is preliminary data.</text>
</comment>
<evidence type="ECO:0000313" key="1">
    <source>
        <dbReference type="EMBL" id="MBA2861100.1"/>
    </source>
</evidence>
<evidence type="ECO:0000313" key="2">
    <source>
        <dbReference type="Proteomes" id="UP000568063"/>
    </source>
</evidence>
<reference evidence="1 2" key="1">
    <citation type="submission" date="2020-07" db="EMBL/GenBank/DDBJ databases">
        <title>Genomic Encyclopedia of Type Strains, Phase IV (KMG-V): Genome sequencing to study the core and pangenomes of soil and plant-associated prokaryotes.</title>
        <authorList>
            <person name="Whitman W."/>
        </authorList>
    </citation>
    <scope>NUCLEOTIDE SEQUENCE [LARGE SCALE GENOMIC DNA]</scope>
    <source>
        <strain evidence="1 2">C9</strain>
    </source>
</reference>